<dbReference type="AlphaFoldDB" id="A0A834MBC9"/>
<feature type="compositionally biased region" description="Polar residues" evidence="2">
    <location>
        <begin position="733"/>
        <end position="742"/>
    </location>
</feature>
<evidence type="ECO:0000313" key="3">
    <source>
        <dbReference type="EMBL" id="KAF7273615.1"/>
    </source>
</evidence>
<dbReference type="EMBL" id="JAACXV010013355">
    <property type="protein sequence ID" value="KAF7273615.1"/>
    <property type="molecule type" value="Genomic_DNA"/>
</dbReference>
<feature type="coiled-coil region" evidence="1">
    <location>
        <begin position="50"/>
        <end position="168"/>
    </location>
</feature>
<reference evidence="3" key="1">
    <citation type="submission" date="2020-08" db="EMBL/GenBank/DDBJ databases">
        <title>Genome sequencing and assembly of the red palm weevil Rhynchophorus ferrugineus.</title>
        <authorList>
            <person name="Dias G.B."/>
            <person name="Bergman C.M."/>
            <person name="Manee M."/>
        </authorList>
    </citation>
    <scope>NUCLEOTIDE SEQUENCE</scope>
    <source>
        <strain evidence="3">AA-2017</strain>
        <tissue evidence="3">Whole larva</tissue>
    </source>
</reference>
<sequence length="775" mass="90081">MASQPTESVASGNTEEDWEIYQILCNPEQKETKMEEHPEVDVTTSLRSEVAALQYKRDRLTQEVEEMRSQLRTRDQRCLELQMEADQLREQSARQNAIIHSLKKRVHELEERERNLFASQGRSEIALQTAQRDVRYNEEKAKELEGKVRHLEIELNAEEQKKESARIQFQDFVRRLSVALGTDIIDNVAVSSEALVHKASELVQETSRLRNKAHNIGDTLGSTEIELRTCRENLDRILGDKDILQRQSANQMLEIDRLRQEKEAIEMQHRVTERELVELKEKLAASNRSLGSASGNIAQQESLICQLREELKNREDKILRLQSDHKHAMESVAILLSTPTRFVDSLEGPIKEKIHEILSDNKEKALQLDTLREKFNNESQQLARQISLYDQVNNRLRIVEDEKNHLEARLHKADADINACELSRDGLKRDKCTFMNFLERLARALNMDEISHDIGVELHTESLLLRAEQLARLESDKLVDKLLCCGYGTLPRLTSLRRERSFHDIPLRDTALVYQLQRRIRTLREQVQRKDLHLDLLRRKLSLQEDTVKTKCLLQTERDEANARVKKLVKQVDRLQLQLNEAKSQVRDLNGQLAEAADYKITALERGRKIEELQKRLMESETVRTKYNRKVTLLKDQIRHTGETIDQERNISEHSLQILRDELARVKDNLSDLQRREAQLQNFKQSVAKILGVVLPMPDYELVSRLQKLVDAHHDFTLVSRRYDDPVLRLTARSPTGGSRCTRTPDRSRYDDSGYVDGVDLDNSDEDLYKRQGRI</sequence>
<evidence type="ECO:0008006" key="5">
    <source>
        <dbReference type="Google" id="ProtNLM"/>
    </source>
</evidence>
<dbReference type="PANTHER" id="PTHR18863">
    <property type="entry name" value="TSEC-2-RELATED"/>
    <property type="match status" value="1"/>
</dbReference>
<keyword evidence="4" id="KW-1185">Reference proteome</keyword>
<feature type="region of interest" description="Disordered" evidence="2">
    <location>
        <begin position="730"/>
        <end position="758"/>
    </location>
</feature>
<feature type="coiled-coil region" evidence="1">
    <location>
        <begin position="241"/>
        <end position="289"/>
    </location>
</feature>
<dbReference type="PANTHER" id="PTHR18863:SF6">
    <property type="entry name" value="COILED-COIL DOMAIN-CONTAINING PROTEIN 170"/>
    <property type="match status" value="1"/>
</dbReference>
<keyword evidence="1" id="KW-0175">Coiled coil</keyword>
<dbReference type="Proteomes" id="UP000625711">
    <property type="component" value="Unassembled WGS sequence"/>
</dbReference>
<name>A0A834MBC9_RHYFE</name>
<feature type="coiled-coil region" evidence="1">
    <location>
        <begin position="656"/>
        <end position="683"/>
    </location>
</feature>
<dbReference type="InterPro" id="IPR039139">
    <property type="entry name" value="CCDC170-like"/>
</dbReference>
<evidence type="ECO:0000313" key="4">
    <source>
        <dbReference type="Proteomes" id="UP000625711"/>
    </source>
</evidence>
<dbReference type="OrthoDB" id="5832575at2759"/>
<protein>
    <recommendedName>
        <fullName evidence="5">Coiled-coil domain-containing protein 170</fullName>
    </recommendedName>
</protein>
<feature type="coiled-coil region" evidence="1">
    <location>
        <begin position="520"/>
        <end position="630"/>
    </location>
</feature>
<accession>A0A834MBC9</accession>
<proteinExistence type="predicted"/>
<gene>
    <name evidence="3" type="ORF">GWI33_013661</name>
</gene>
<organism evidence="3 4">
    <name type="scientific">Rhynchophorus ferrugineus</name>
    <name type="common">Red palm weevil</name>
    <name type="synonym">Curculio ferrugineus</name>
    <dbReference type="NCBI Taxonomy" id="354439"/>
    <lineage>
        <taxon>Eukaryota</taxon>
        <taxon>Metazoa</taxon>
        <taxon>Ecdysozoa</taxon>
        <taxon>Arthropoda</taxon>
        <taxon>Hexapoda</taxon>
        <taxon>Insecta</taxon>
        <taxon>Pterygota</taxon>
        <taxon>Neoptera</taxon>
        <taxon>Endopterygota</taxon>
        <taxon>Coleoptera</taxon>
        <taxon>Polyphaga</taxon>
        <taxon>Cucujiformia</taxon>
        <taxon>Curculionidae</taxon>
        <taxon>Dryophthorinae</taxon>
        <taxon>Rhynchophorus</taxon>
    </lineage>
</organism>
<evidence type="ECO:0000256" key="2">
    <source>
        <dbReference type="SAM" id="MobiDB-lite"/>
    </source>
</evidence>
<evidence type="ECO:0000256" key="1">
    <source>
        <dbReference type="SAM" id="Coils"/>
    </source>
</evidence>
<comment type="caution">
    <text evidence="3">The sequence shown here is derived from an EMBL/GenBank/DDBJ whole genome shotgun (WGS) entry which is preliminary data.</text>
</comment>
<feature type="coiled-coil region" evidence="1">
    <location>
        <begin position="389"/>
        <end position="416"/>
    </location>
</feature>
<feature type="compositionally biased region" description="Basic and acidic residues" evidence="2">
    <location>
        <begin position="743"/>
        <end position="752"/>
    </location>
</feature>